<evidence type="ECO:0000256" key="6">
    <source>
        <dbReference type="ARBA" id="ARBA00022840"/>
    </source>
</evidence>
<dbReference type="RefSeq" id="WP_066663108.1">
    <property type="nucleotide sequence ID" value="NZ_CBCSCL010000015.1"/>
</dbReference>
<dbReference type="Gene3D" id="3.30.590.20">
    <property type="match status" value="1"/>
</dbReference>
<proteinExistence type="inferred from homology"/>
<evidence type="ECO:0000256" key="1">
    <source>
        <dbReference type="ARBA" id="ARBA00005006"/>
    </source>
</evidence>
<dbReference type="InterPro" id="IPR006334">
    <property type="entry name" value="Glut_cys_ligase"/>
</dbReference>
<dbReference type="GO" id="GO:0005829">
    <property type="term" value="C:cytosol"/>
    <property type="evidence" value="ECO:0007669"/>
    <property type="project" value="TreeGrafter"/>
</dbReference>
<dbReference type="KEGG" id="bfz:BAU07_23350"/>
<dbReference type="UniPathway" id="UPA00142">
    <property type="reaction ID" value="UER00209"/>
</dbReference>
<dbReference type="InterPro" id="IPR007370">
    <property type="entry name" value="Glu_cys_ligase"/>
</dbReference>
<dbReference type="Proteomes" id="UP000091926">
    <property type="component" value="Chromosome"/>
</dbReference>
<dbReference type="SUPFAM" id="SSF55931">
    <property type="entry name" value="Glutamine synthetase/guanido kinase"/>
    <property type="match status" value="1"/>
</dbReference>
<dbReference type="GO" id="GO:0046872">
    <property type="term" value="F:metal ion binding"/>
    <property type="evidence" value="ECO:0007669"/>
    <property type="project" value="TreeGrafter"/>
</dbReference>
<evidence type="ECO:0000256" key="2">
    <source>
        <dbReference type="ARBA" id="ARBA00008772"/>
    </source>
</evidence>
<dbReference type="InterPro" id="IPR014746">
    <property type="entry name" value="Gln_synth/guanido_kin_cat_dom"/>
</dbReference>
<organism evidence="11 12">
    <name type="scientific">Bordetella flabilis</name>
    <dbReference type="NCBI Taxonomy" id="463014"/>
    <lineage>
        <taxon>Bacteria</taxon>
        <taxon>Pseudomonadati</taxon>
        <taxon>Pseudomonadota</taxon>
        <taxon>Betaproteobacteria</taxon>
        <taxon>Burkholderiales</taxon>
        <taxon>Alcaligenaceae</taxon>
        <taxon>Bordetella</taxon>
    </lineage>
</organism>
<evidence type="ECO:0000313" key="11">
    <source>
        <dbReference type="EMBL" id="ANN79661.1"/>
    </source>
</evidence>
<keyword evidence="6 8" id="KW-0067">ATP-binding</keyword>
<dbReference type="EMBL" id="CP016172">
    <property type="protein sequence ID" value="ANN79661.1"/>
    <property type="molecule type" value="Genomic_DNA"/>
</dbReference>
<evidence type="ECO:0000256" key="7">
    <source>
        <dbReference type="ARBA" id="ARBA00048819"/>
    </source>
</evidence>
<dbReference type="GO" id="GO:0004357">
    <property type="term" value="F:glutamate-cysteine ligase activity"/>
    <property type="evidence" value="ECO:0007669"/>
    <property type="project" value="UniProtKB-UniRule"/>
</dbReference>
<keyword evidence="4 8" id="KW-0317">Glutathione biosynthesis</keyword>
<protein>
    <recommendedName>
        <fullName evidence="8">Glutamate--cysteine ligase</fullName>
        <ecNumber evidence="8">6.3.2.2</ecNumber>
    </recommendedName>
    <alternativeName>
        <fullName evidence="8">Gamma-ECS</fullName>
        <shortName evidence="8">GCS</shortName>
    </alternativeName>
    <alternativeName>
        <fullName evidence="8">Gamma-glutamylcysteine synthetase</fullName>
    </alternativeName>
</protein>
<dbReference type="PANTHER" id="PTHR38761">
    <property type="entry name" value="GLUTAMATE--CYSTEINE LIGASE"/>
    <property type="match status" value="1"/>
</dbReference>
<keyword evidence="3 8" id="KW-0436">Ligase</keyword>
<dbReference type="AlphaFoldDB" id="A0A193GJS0"/>
<keyword evidence="12" id="KW-1185">Reference proteome</keyword>
<dbReference type="PANTHER" id="PTHR38761:SF1">
    <property type="entry name" value="GLUTAMATE--CYSTEINE LIGASE"/>
    <property type="match status" value="1"/>
</dbReference>
<evidence type="ECO:0000256" key="5">
    <source>
        <dbReference type="ARBA" id="ARBA00022741"/>
    </source>
</evidence>
<comment type="pathway">
    <text evidence="1 8 9">Sulfur metabolism; glutathione biosynthesis; glutathione from L-cysteine and L-glutamate: step 1/2.</text>
</comment>
<dbReference type="GO" id="GO:0006750">
    <property type="term" value="P:glutathione biosynthetic process"/>
    <property type="evidence" value="ECO:0007669"/>
    <property type="project" value="UniProtKB-UniRule"/>
</dbReference>
<evidence type="ECO:0000313" key="12">
    <source>
        <dbReference type="Proteomes" id="UP000091926"/>
    </source>
</evidence>
<reference evidence="11 12" key="1">
    <citation type="submission" date="2016-06" db="EMBL/GenBank/DDBJ databases">
        <title>Complete genome sequences of Bordetella bronchialis and Bordetella flabilis.</title>
        <authorList>
            <person name="LiPuma J.J."/>
            <person name="Spilker T."/>
        </authorList>
    </citation>
    <scope>NUCLEOTIDE SEQUENCE [LARGE SCALE GENOMIC DNA]</scope>
    <source>
        <strain evidence="11 12">AU10664</strain>
    </source>
</reference>
<keyword evidence="5 8" id="KW-0547">Nucleotide-binding</keyword>
<dbReference type="NCBIfam" id="TIGR01434">
    <property type="entry name" value="glu_cys_ligase"/>
    <property type="match status" value="1"/>
</dbReference>
<comment type="similarity">
    <text evidence="2 8">Belongs to the glutamate--cysteine ligase type 1 family. Type 1 subfamily.</text>
</comment>
<evidence type="ECO:0000256" key="4">
    <source>
        <dbReference type="ARBA" id="ARBA00022684"/>
    </source>
</evidence>
<name>A0A193GJS0_9BORD</name>
<dbReference type="STRING" id="463014.BAU07_23350"/>
<dbReference type="OrthoDB" id="9803907at2"/>
<gene>
    <name evidence="8" type="primary">gshA</name>
    <name evidence="11" type="ORF">BAU07_23350</name>
</gene>
<evidence type="ECO:0000256" key="9">
    <source>
        <dbReference type="RuleBase" id="RU004391"/>
    </source>
</evidence>
<feature type="domain" description="Glutamate--cysteine ligase" evidence="10">
    <location>
        <begin position="14"/>
        <end position="364"/>
    </location>
</feature>
<evidence type="ECO:0000259" key="10">
    <source>
        <dbReference type="Pfam" id="PF04262"/>
    </source>
</evidence>
<comment type="catalytic activity">
    <reaction evidence="7 8 9">
        <text>L-cysteine + L-glutamate + ATP = gamma-L-glutamyl-L-cysteine + ADP + phosphate + H(+)</text>
        <dbReference type="Rhea" id="RHEA:13285"/>
        <dbReference type="ChEBI" id="CHEBI:15378"/>
        <dbReference type="ChEBI" id="CHEBI:29985"/>
        <dbReference type="ChEBI" id="CHEBI:30616"/>
        <dbReference type="ChEBI" id="CHEBI:35235"/>
        <dbReference type="ChEBI" id="CHEBI:43474"/>
        <dbReference type="ChEBI" id="CHEBI:58173"/>
        <dbReference type="ChEBI" id="CHEBI:456216"/>
        <dbReference type="EC" id="6.3.2.2"/>
    </reaction>
</comment>
<dbReference type="HAMAP" id="MF_00578">
    <property type="entry name" value="Glu_cys_ligase"/>
    <property type="match status" value="1"/>
</dbReference>
<dbReference type="EC" id="6.3.2.2" evidence="8"/>
<dbReference type="Pfam" id="PF04262">
    <property type="entry name" value="Glu_cys_ligase"/>
    <property type="match status" value="1"/>
</dbReference>
<evidence type="ECO:0000256" key="3">
    <source>
        <dbReference type="ARBA" id="ARBA00022598"/>
    </source>
</evidence>
<sequence>MTDIAARRLARLDANRELLARTLRGIEKEGLRVDARGHLARTPHPVALGSALTHPRITTDYSEALLELITGTHDNVAALVDELRDIHRLVCSQLDGELIWNQSMPACLPEEAEIPIAWYGTSNTGMLKHVYRRGLAYRYGKTMQCIAGVHYNFSLDDRVWELLDLPGDTEQDRRSAGYIGLIRNFTRYSWLLMYLFGSAPALSRDFLRGRAHPLQSLDQDTLYLPYATSLRMGDLGYQNKAQSQLKLCYNDLATFLQRLHGAVTQPWPAYEALGTHRDGEWIQLNTNVLQIENEYYSSIRPKRATGRCERPITALAERGVQYVEVRCLDIDPFEPVGIAADTCRFVDAFLLFCAASDSPYFEDGGFCTTSAGNFNLVVNEGRRPGIELGRDGKSAGLPGWGKELLDRILPYAEVLDAAYGGQAYRAAVAAQAGKLEDPGATPSARLLAAMRESGAGFLDYTLDQSRRHAQALLSSPLPAEKTAAYAAMARASLDEQKAIEASDTMDFDTYVLRYHQALKAPGTQVPQV</sequence>
<evidence type="ECO:0000256" key="8">
    <source>
        <dbReference type="HAMAP-Rule" id="MF_00578"/>
    </source>
</evidence>
<dbReference type="GO" id="GO:0005524">
    <property type="term" value="F:ATP binding"/>
    <property type="evidence" value="ECO:0007669"/>
    <property type="project" value="UniProtKB-KW"/>
</dbReference>
<accession>A0A193GJS0</accession>